<name>A0ABQ7K408_9FUNG</name>
<comment type="caution">
    <text evidence="1">The sequence shown here is derived from an EMBL/GenBank/DDBJ whole genome shotgun (WGS) entry which is preliminary data.</text>
</comment>
<protein>
    <submittedName>
        <fullName evidence="1">Uncharacterized protein</fullName>
    </submittedName>
</protein>
<organism evidence="1 2">
    <name type="scientific">Linnemannia gamsii</name>
    <dbReference type="NCBI Taxonomy" id="64522"/>
    <lineage>
        <taxon>Eukaryota</taxon>
        <taxon>Fungi</taxon>
        <taxon>Fungi incertae sedis</taxon>
        <taxon>Mucoromycota</taxon>
        <taxon>Mortierellomycotina</taxon>
        <taxon>Mortierellomycetes</taxon>
        <taxon>Mortierellales</taxon>
        <taxon>Mortierellaceae</taxon>
        <taxon>Linnemannia</taxon>
    </lineage>
</organism>
<dbReference type="Proteomes" id="UP001194696">
    <property type="component" value="Unassembled WGS sequence"/>
</dbReference>
<dbReference type="Pfam" id="PF06834">
    <property type="entry name" value="TraU"/>
    <property type="match status" value="1"/>
</dbReference>
<dbReference type="EMBL" id="JAAAIM010000331">
    <property type="protein sequence ID" value="KAG0289710.1"/>
    <property type="molecule type" value="Genomic_DNA"/>
</dbReference>
<evidence type="ECO:0000313" key="2">
    <source>
        <dbReference type="Proteomes" id="UP001194696"/>
    </source>
</evidence>
<accession>A0ABQ7K408</accession>
<dbReference type="InterPro" id="IPR009649">
    <property type="entry name" value="TraU"/>
</dbReference>
<proteinExistence type="predicted"/>
<evidence type="ECO:0000313" key="1">
    <source>
        <dbReference type="EMBL" id="KAG0289710.1"/>
    </source>
</evidence>
<sequence length="447" mass="49047">MAIGIHAHAEDLGAYRIQGAAGTRAPDRDGSEVLRERMAEKYRTGEAQAALRNLQRRNVDAIVNPKPLPIRTGTSQRTEFYSMDFVMPVDAPGIKKGEKVNVLKQLGRLSDTAEGLLFIDGRDEDQLKYALGMSEKKLIKIILTGGSPIKIGERFKSWNNGNGQGSDYDTGASTTPVCVCLNYAGAGFPLSFWEPEYMMDTTLTAGCMPLLGGIKIPIPWNQNQNGASHVVNGQVNGTSKRAFLHVNEYLSPVMTLLGLVVNSPCLDNRDFDIPYASWADPSWSDDTLAMVLTPYAYPFVGTASIAAEAPDSIAATIGFPIKEFFWTAGSWGPMYPVTGNLVVANTFEQMSRLSTIRIIAKLHAAGLKFSTAGDEALKSCGALGVPEFVMDKRQYRYNRLYPFPDNACTPVSRPLMAVERMTGRPQDAAMGYYVFRRKDCCQTFSEN</sequence>
<reference evidence="1 2" key="1">
    <citation type="journal article" date="2020" name="Fungal Divers.">
        <title>Resolving the Mortierellaceae phylogeny through synthesis of multi-gene phylogenetics and phylogenomics.</title>
        <authorList>
            <person name="Vandepol N."/>
            <person name="Liber J."/>
            <person name="Desiro A."/>
            <person name="Na H."/>
            <person name="Kennedy M."/>
            <person name="Barry K."/>
            <person name="Grigoriev I.V."/>
            <person name="Miller A.N."/>
            <person name="O'Donnell K."/>
            <person name="Stajich J.E."/>
            <person name="Bonito G."/>
        </authorList>
    </citation>
    <scope>NUCLEOTIDE SEQUENCE [LARGE SCALE GENOMIC DNA]</scope>
    <source>
        <strain evidence="1 2">AD045</strain>
    </source>
</reference>
<keyword evidence="2" id="KW-1185">Reference proteome</keyword>
<gene>
    <name evidence="1" type="ORF">BGZ96_006775</name>
</gene>